<evidence type="ECO:0000256" key="1">
    <source>
        <dbReference type="SAM" id="MobiDB-lite"/>
    </source>
</evidence>
<organism evidence="3 4">
    <name type="scientific">Entomortierella parvispora</name>
    <dbReference type="NCBI Taxonomy" id="205924"/>
    <lineage>
        <taxon>Eukaryota</taxon>
        <taxon>Fungi</taxon>
        <taxon>Fungi incertae sedis</taxon>
        <taxon>Mucoromycota</taxon>
        <taxon>Mortierellomycotina</taxon>
        <taxon>Mortierellomycetes</taxon>
        <taxon>Mortierellales</taxon>
        <taxon>Mortierellaceae</taxon>
        <taxon>Entomortierella</taxon>
    </lineage>
</organism>
<feature type="compositionally biased region" description="Polar residues" evidence="1">
    <location>
        <begin position="464"/>
        <end position="475"/>
    </location>
</feature>
<reference evidence="3" key="2">
    <citation type="journal article" date="2022" name="Microbiol. Resour. Announc.">
        <title>Whole-Genome Sequence of Entomortierella parvispora E1425, a Mucoromycotan Fungus Associated with Burkholderiaceae-Related Endosymbiotic Bacteria.</title>
        <authorList>
            <person name="Herlambang A."/>
            <person name="Guo Y."/>
            <person name="Takashima Y."/>
            <person name="Narisawa K."/>
            <person name="Ohta H."/>
            <person name="Nishizawa T."/>
        </authorList>
    </citation>
    <scope>NUCLEOTIDE SEQUENCE</scope>
    <source>
        <strain evidence="3">E1425</strain>
    </source>
</reference>
<dbReference type="SUPFAM" id="SSF53335">
    <property type="entry name" value="S-adenosyl-L-methionine-dependent methyltransferases"/>
    <property type="match status" value="1"/>
</dbReference>
<sequence length="475" mass="51520">MGSRLSTMSSSSLNPSSRKTSADSLDIKPSLFQRSKATLALRSKKSSHSSTSHSSTSNTHVVPSSSQNASASASASSSRQTSIDSLEGRSDHSVGIRSLAPPLQKPLYIPPSNEGQQQQKQHPHQLESPGSQNSSLTGVMPSASLPEWAHHSRKCEDGRTRHTVESAPYMLPNDLTESDRLDAQHYLVRFIFKGNYNVKLDPEAPLKILDVATGTGVWALEMAHEFPKAEVYGVDISSIFPTEIKPNNCHFQLCNILDGLPFPDNTFDFIYQRLLVYALTPEQRKQVYSELLRVLKPEGYLQLVESDGIVYNPGPEMEKINQLSLETSLRHGVDPREVQVMKSGLKQAGYSGVNSFNIALPVGDWGGKTGALSRQNMHGLATIWLKGEVGRMDQAAVDAMLAKVDQEIEQFQSYYKVWLVVGAKPSIAAMMAKEAKKAAAVLAAKSGASVAGSAPAPSAAPNLLPTQGRRSPSEA</sequence>
<evidence type="ECO:0000313" key="4">
    <source>
        <dbReference type="Proteomes" id="UP000827284"/>
    </source>
</evidence>
<dbReference type="PANTHER" id="PTHR43591">
    <property type="entry name" value="METHYLTRANSFERASE"/>
    <property type="match status" value="1"/>
</dbReference>
<proteinExistence type="predicted"/>
<feature type="compositionally biased region" description="Polar residues" evidence="1">
    <location>
        <begin position="128"/>
        <end position="137"/>
    </location>
</feature>
<dbReference type="CDD" id="cd02440">
    <property type="entry name" value="AdoMet_MTases"/>
    <property type="match status" value="1"/>
</dbReference>
<dbReference type="OrthoDB" id="2013972at2759"/>
<dbReference type="EMBL" id="BQFW01000001">
    <property type="protein sequence ID" value="GJJ68497.1"/>
    <property type="molecule type" value="Genomic_DNA"/>
</dbReference>
<reference evidence="3" key="1">
    <citation type="submission" date="2021-11" db="EMBL/GenBank/DDBJ databases">
        <authorList>
            <person name="Herlambang A."/>
            <person name="Guo Y."/>
            <person name="Takashima Y."/>
            <person name="Nishizawa T."/>
        </authorList>
    </citation>
    <scope>NUCLEOTIDE SEQUENCE</scope>
    <source>
        <strain evidence="3">E1425</strain>
    </source>
</reference>
<dbReference type="InterPro" id="IPR041698">
    <property type="entry name" value="Methyltransf_25"/>
</dbReference>
<feature type="compositionally biased region" description="Low complexity" evidence="1">
    <location>
        <begin position="449"/>
        <end position="460"/>
    </location>
</feature>
<name>A0A9P3LS86_9FUNG</name>
<gene>
    <name evidence="3" type="ORF">EMPS_00843</name>
</gene>
<feature type="compositionally biased region" description="Low complexity" evidence="1">
    <location>
        <begin position="1"/>
        <end position="19"/>
    </location>
</feature>
<dbReference type="PANTHER" id="PTHR43591:SF110">
    <property type="entry name" value="RHODANESE DOMAIN-CONTAINING PROTEIN"/>
    <property type="match status" value="1"/>
</dbReference>
<evidence type="ECO:0000313" key="3">
    <source>
        <dbReference type="EMBL" id="GJJ68497.1"/>
    </source>
</evidence>
<feature type="region of interest" description="Disordered" evidence="1">
    <location>
        <begin position="449"/>
        <end position="475"/>
    </location>
</feature>
<dbReference type="Gene3D" id="3.40.50.150">
    <property type="entry name" value="Vaccinia Virus protein VP39"/>
    <property type="match status" value="1"/>
</dbReference>
<feature type="region of interest" description="Disordered" evidence="1">
    <location>
        <begin position="1"/>
        <end position="142"/>
    </location>
</feature>
<feature type="domain" description="Methyltransferase" evidence="2">
    <location>
        <begin position="208"/>
        <end position="299"/>
    </location>
</feature>
<comment type="caution">
    <text evidence="3">The sequence shown here is derived from an EMBL/GenBank/DDBJ whole genome shotgun (WGS) entry which is preliminary data.</text>
</comment>
<dbReference type="InterPro" id="IPR029063">
    <property type="entry name" value="SAM-dependent_MTases_sf"/>
</dbReference>
<protein>
    <recommendedName>
        <fullName evidence="2">Methyltransferase domain-containing protein</fullName>
    </recommendedName>
</protein>
<dbReference type="Proteomes" id="UP000827284">
    <property type="component" value="Unassembled WGS sequence"/>
</dbReference>
<evidence type="ECO:0000259" key="2">
    <source>
        <dbReference type="Pfam" id="PF13649"/>
    </source>
</evidence>
<keyword evidence="4" id="KW-1185">Reference proteome</keyword>
<accession>A0A9P3LS86</accession>
<dbReference type="Pfam" id="PF13649">
    <property type="entry name" value="Methyltransf_25"/>
    <property type="match status" value="1"/>
</dbReference>
<feature type="compositionally biased region" description="Low complexity" evidence="1">
    <location>
        <begin position="48"/>
        <end position="78"/>
    </location>
</feature>
<dbReference type="AlphaFoldDB" id="A0A9P3LS86"/>